<dbReference type="Proteomes" id="UP001516400">
    <property type="component" value="Unassembled WGS sequence"/>
</dbReference>
<keyword evidence="2" id="KW-1185">Reference proteome</keyword>
<reference evidence="1 2" key="1">
    <citation type="journal article" date="2021" name="BMC Biol.">
        <title>Horizontally acquired antibacterial genes associated with adaptive radiation of ladybird beetles.</title>
        <authorList>
            <person name="Li H.S."/>
            <person name="Tang X.F."/>
            <person name="Huang Y.H."/>
            <person name="Xu Z.Y."/>
            <person name="Chen M.L."/>
            <person name="Du X.Y."/>
            <person name="Qiu B.Y."/>
            <person name="Chen P.T."/>
            <person name="Zhang W."/>
            <person name="Slipinski A."/>
            <person name="Escalona H.E."/>
            <person name="Waterhouse R.M."/>
            <person name="Zwick A."/>
            <person name="Pang H."/>
        </authorList>
    </citation>
    <scope>NUCLEOTIDE SEQUENCE [LARGE SCALE GENOMIC DNA]</scope>
    <source>
        <strain evidence="1">SYSU2018</strain>
    </source>
</reference>
<evidence type="ECO:0000313" key="1">
    <source>
        <dbReference type="EMBL" id="KAL3287755.1"/>
    </source>
</evidence>
<comment type="caution">
    <text evidence="1">The sequence shown here is derived from an EMBL/GenBank/DDBJ whole genome shotgun (WGS) entry which is preliminary data.</text>
</comment>
<accession>A0ABD2PAB1</accession>
<dbReference type="AlphaFoldDB" id="A0ABD2PAB1"/>
<evidence type="ECO:0000313" key="2">
    <source>
        <dbReference type="Proteomes" id="UP001516400"/>
    </source>
</evidence>
<protein>
    <submittedName>
        <fullName evidence="1">Uncharacterized protein</fullName>
    </submittedName>
</protein>
<sequence length="160" mass="18315">MIYSSINEYDINIYILSLPSKTTLNENRNISRDFSELSIASSNPTTFSDKTRSDYYDDILSKIKGYDDLLDVPTIRVSFGQIDNLAPYIATFSLSYENACVQYYSIKEIVEVSNLDDVSDGLTNGSDNPLCNYSTSKMKLDQTMSWIVLYLTKIRLLRYE</sequence>
<dbReference type="EMBL" id="JABFTP020000185">
    <property type="protein sequence ID" value="KAL3287755.1"/>
    <property type="molecule type" value="Genomic_DNA"/>
</dbReference>
<gene>
    <name evidence="1" type="ORF">HHI36_002219</name>
</gene>
<name>A0ABD2PAB1_9CUCU</name>
<organism evidence="1 2">
    <name type="scientific">Cryptolaemus montrouzieri</name>
    <dbReference type="NCBI Taxonomy" id="559131"/>
    <lineage>
        <taxon>Eukaryota</taxon>
        <taxon>Metazoa</taxon>
        <taxon>Ecdysozoa</taxon>
        <taxon>Arthropoda</taxon>
        <taxon>Hexapoda</taxon>
        <taxon>Insecta</taxon>
        <taxon>Pterygota</taxon>
        <taxon>Neoptera</taxon>
        <taxon>Endopterygota</taxon>
        <taxon>Coleoptera</taxon>
        <taxon>Polyphaga</taxon>
        <taxon>Cucujiformia</taxon>
        <taxon>Coccinelloidea</taxon>
        <taxon>Coccinellidae</taxon>
        <taxon>Scymninae</taxon>
        <taxon>Scymnini</taxon>
        <taxon>Cryptolaemus</taxon>
    </lineage>
</organism>
<proteinExistence type="predicted"/>